<dbReference type="GO" id="GO:0000139">
    <property type="term" value="C:Golgi membrane"/>
    <property type="evidence" value="ECO:0007669"/>
    <property type="project" value="UniProtKB-SubCell"/>
</dbReference>
<keyword evidence="7" id="KW-0472">Membrane</keyword>
<evidence type="ECO:0000313" key="10">
    <source>
        <dbReference type="Proteomes" id="UP000770015"/>
    </source>
</evidence>
<evidence type="ECO:0000256" key="6">
    <source>
        <dbReference type="ARBA" id="ARBA00023034"/>
    </source>
</evidence>
<reference evidence="9" key="1">
    <citation type="journal article" date="2021" name="Nat. Commun.">
        <title>Genetic determinants of endophytism in the Arabidopsis root mycobiome.</title>
        <authorList>
            <person name="Mesny F."/>
            <person name="Miyauchi S."/>
            <person name="Thiergart T."/>
            <person name="Pickel B."/>
            <person name="Atanasova L."/>
            <person name="Karlsson M."/>
            <person name="Huettel B."/>
            <person name="Barry K.W."/>
            <person name="Haridas S."/>
            <person name="Chen C."/>
            <person name="Bauer D."/>
            <person name="Andreopoulos W."/>
            <person name="Pangilinan J."/>
            <person name="LaButti K."/>
            <person name="Riley R."/>
            <person name="Lipzen A."/>
            <person name="Clum A."/>
            <person name="Drula E."/>
            <person name="Henrissat B."/>
            <person name="Kohler A."/>
            <person name="Grigoriev I.V."/>
            <person name="Martin F.M."/>
            <person name="Hacquard S."/>
        </authorList>
    </citation>
    <scope>NUCLEOTIDE SEQUENCE</scope>
    <source>
        <strain evidence="9">MPI-SDFR-AT-0117</strain>
    </source>
</reference>
<dbReference type="InterPro" id="IPR033370">
    <property type="entry name" value="COG1"/>
</dbReference>
<feature type="region of interest" description="Disordered" evidence="8">
    <location>
        <begin position="697"/>
        <end position="739"/>
    </location>
</feature>
<proteinExistence type="inferred from homology"/>
<organism evidence="9 10">
    <name type="scientific">Plectosphaerella plurivora</name>
    <dbReference type="NCBI Taxonomy" id="936078"/>
    <lineage>
        <taxon>Eukaryota</taxon>
        <taxon>Fungi</taxon>
        <taxon>Dikarya</taxon>
        <taxon>Ascomycota</taxon>
        <taxon>Pezizomycotina</taxon>
        <taxon>Sordariomycetes</taxon>
        <taxon>Hypocreomycetidae</taxon>
        <taxon>Glomerellales</taxon>
        <taxon>Plectosphaerellaceae</taxon>
        <taxon>Plectosphaerella</taxon>
    </lineage>
</organism>
<dbReference type="EMBL" id="JAGSXJ010000040">
    <property type="protein sequence ID" value="KAH6664396.1"/>
    <property type="molecule type" value="Genomic_DNA"/>
</dbReference>
<dbReference type="GO" id="GO:0015031">
    <property type="term" value="P:protein transport"/>
    <property type="evidence" value="ECO:0007669"/>
    <property type="project" value="UniProtKB-KW"/>
</dbReference>
<dbReference type="Pfam" id="PF08700">
    <property type="entry name" value="VPS51_Exo84_N"/>
    <property type="match status" value="1"/>
</dbReference>
<sequence>MAASVHDVLSTTTSAEIFSSHHTLPQIRAIHRSFHVAVDENSARLRAQVGASYRDLLGTADSIVQMHSDNNSVQGLLGRMGGQCGRAVIGKKITNLGDFTAWNDVNTESQELAQVARAKLLERCGLVAGRTLKGRIHGTAHMSRGDRLLLASKVYVLGRLLVKSFRDEGGFSPDVGAIVDTAEHTTAALKRQLLQRISKVLEFSDEANGQADVIKTLCAYSLATSSGTRDVLRYFLRVRGDAISTKFSDEKHGLADASDAVLASLRLYTTTMVHVQALVPHKLADAIASLKKSPLVADDTLLSLDGLRLDVCRRWCGDEIQYYTPFIRHDDLAGPQARTMLATWAERGGEVIVAGLETSTGRMTDFQGIVGLRTAVLQFWIRDGGKAKGFDPSEMLNSLRATLNNRMLQVIETKVGKLHLVASEVAATLRTKLDAFTDRQVNIWADNNGVADTIGADHFLQELVTSLHGRNDSVSKAVNCFNSWKHVIDGVSQQMDILGKQRWDNDIDEIEDEETINARQQLLSRDDPQALRDALESALERGFQELDVEVATSWETSSSALATSSGRMAMFVIRVLRDIRAGMPQYNSVAAKQFGFTTVPLLHARLAETIAASPVEAFTSTLLTQKLVIGRALWEGAIELPIQPSPHAFKLLRDASQAMAEAGMDLWSLAAVDAVKKQLRVEISKAWRQAIDNLSTDVPTSNAAHTHHTQHDDETDNGSPAGAADSGGTPERTSKSVGEQEKQELMIQWLFDISFLRLCLGSTAEGPGEFSGLEERVVAEGSQLDESAKQRIVKSAQAYWKKTSLLFSILVVERSG</sequence>
<gene>
    <name evidence="9" type="ORF">F5X68DRAFT_217832</name>
</gene>
<dbReference type="OrthoDB" id="46189at2759"/>
<dbReference type="GO" id="GO:0006891">
    <property type="term" value="P:intra-Golgi vesicle-mediated transport"/>
    <property type="evidence" value="ECO:0007669"/>
    <property type="project" value="InterPro"/>
</dbReference>
<comment type="caution">
    <text evidence="9">The sequence shown here is derived from an EMBL/GenBank/DDBJ whole genome shotgun (WGS) entry which is preliminary data.</text>
</comment>
<dbReference type="Proteomes" id="UP000770015">
    <property type="component" value="Unassembled WGS sequence"/>
</dbReference>
<dbReference type="AlphaFoldDB" id="A0A9P9A6C3"/>
<keyword evidence="4" id="KW-0813">Transport</keyword>
<keyword evidence="6" id="KW-0333">Golgi apparatus</keyword>
<keyword evidence="5" id="KW-0653">Protein transport</keyword>
<comment type="subcellular location">
    <subcellularLocation>
        <location evidence="1">Golgi apparatus membrane</location>
        <topology evidence="1">Peripheral membrane protein</topology>
    </subcellularLocation>
</comment>
<name>A0A9P9A6C3_9PEZI</name>
<evidence type="ECO:0000256" key="8">
    <source>
        <dbReference type="SAM" id="MobiDB-lite"/>
    </source>
</evidence>
<evidence type="ECO:0000256" key="7">
    <source>
        <dbReference type="ARBA" id="ARBA00023136"/>
    </source>
</evidence>
<evidence type="ECO:0000256" key="2">
    <source>
        <dbReference type="ARBA" id="ARBA00006653"/>
    </source>
</evidence>
<evidence type="ECO:0000256" key="5">
    <source>
        <dbReference type="ARBA" id="ARBA00022927"/>
    </source>
</evidence>
<keyword evidence="10" id="KW-1185">Reference proteome</keyword>
<dbReference type="PANTHER" id="PTHR31658:SF0">
    <property type="entry name" value="CONSERVED OLIGOMERIC GOLGI COMPLEX SUBUNIT 1"/>
    <property type="match status" value="1"/>
</dbReference>
<protein>
    <recommendedName>
        <fullName evidence="3">Conserved oligomeric Golgi complex subunit 1</fullName>
    </recommendedName>
</protein>
<dbReference type="GO" id="GO:0017119">
    <property type="term" value="C:Golgi transport complex"/>
    <property type="evidence" value="ECO:0007669"/>
    <property type="project" value="InterPro"/>
</dbReference>
<accession>A0A9P9A6C3</accession>
<evidence type="ECO:0000256" key="4">
    <source>
        <dbReference type="ARBA" id="ARBA00022448"/>
    </source>
</evidence>
<dbReference type="PANTHER" id="PTHR31658">
    <property type="entry name" value="CONSERVED OLIGOMERIC GOLGI COMPLEX SUBUNIT 1"/>
    <property type="match status" value="1"/>
</dbReference>
<evidence type="ECO:0000256" key="1">
    <source>
        <dbReference type="ARBA" id="ARBA00004395"/>
    </source>
</evidence>
<evidence type="ECO:0000313" key="9">
    <source>
        <dbReference type="EMBL" id="KAH6664396.1"/>
    </source>
</evidence>
<comment type="similarity">
    <text evidence="2">Belongs to the COG1 family.</text>
</comment>
<evidence type="ECO:0000256" key="3">
    <source>
        <dbReference type="ARBA" id="ARBA00020978"/>
    </source>
</evidence>